<keyword evidence="7 8" id="KW-0472">Membrane</keyword>
<dbReference type="PANTHER" id="PTHR45758:SF3">
    <property type="entry name" value="MITOCHONDRIAL SUBSTRATE CARRIER FAMILY PROTEIN E"/>
    <property type="match status" value="1"/>
</dbReference>
<evidence type="ECO:0000256" key="2">
    <source>
        <dbReference type="ARBA" id="ARBA00006375"/>
    </source>
</evidence>
<evidence type="ECO:0000256" key="10">
    <source>
        <dbReference type="SAM" id="Phobius"/>
    </source>
</evidence>
<keyword evidence="6" id="KW-0496">Mitochondrion</keyword>
<evidence type="ECO:0000256" key="4">
    <source>
        <dbReference type="ARBA" id="ARBA00022692"/>
    </source>
</evidence>
<dbReference type="EMBL" id="JADGJD010000062">
    <property type="protein sequence ID" value="KAJ3055765.1"/>
    <property type="molecule type" value="Genomic_DNA"/>
</dbReference>
<dbReference type="Proteomes" id="UP001212841">
    <property type="component" value="Unassembled WGS sequence"/>
</dbReference>
<evidence type="ECO:0000256" key="9">
    <source>
        <dbReference type="RuleBase" id="RU000488"/>
    </source>
</evidence>
<accession>A0AAD5X7N6</accession>
<feature type="transmembrane region" description="Helical" evidence="10">
    <location>
        <begin position="12"/>
        <end position="31"/>
    </location>
</feature>
<proteinExistence type="inferred from homology"/>
<dbReference type="SUPFAM" id="SSF103506">
    <property type="entry name" value="Mitochondrial carrier"/>
    <property type="match status" value="1"/>
</dbReference>
<keyword evidence="3 9" id="KW-0813">Transport</keyword>
<evidence type="ECO:0000256" key="6">
    <source>
        <dbReference type="ARBA" id="ARBA00023128"/>
    </source>
</evidence>
<dbReference type="AlphaFoldDB" id="A0AAD5X7N6"/>
<dbReference type="GO" id="GO:0031966">
    <property type="term" value="C:mitochondrial membrane"/>
    <property type="evidence" value="ECO:0007669"/>
    <property type="project" value="UniProtKB-SubCell"/>
</dbReference>
<organism evidence="11 12">
    <name type="scientific">Rhizophlyctis rosea</name>
    <dbReference type="NCBI Taxonomy" id="64517"/>
    <lineage>
        <taxon>Eukaryota</taxon>
        <taxon>Fungi</taxon>
        <taxon>Fungi incertae sedis</taxon>
        <taxon>Chytridiomycota</taxon>
        <taxon>Chytridiomycota incertae sedis</taxon>
        <taxon>Chytridiomycetes</taxon>
        <taxon>Rhizophlyctidales</taxon>
        <taxon>Rhizophlyctidaceae</taxon>
        <taxon>Rhizophlyctis</taxon>
    </lineage>
</organism>
<comment type="similarity">
    <text evidence="2 9">Belongs to the mitochondrial carrier (TC 2.A.29) family.</text>
</comment>
<dbReference type="GO" id="GO:0005381">
    <property type="term" value="F:iron ion transmembrane transporter activity"/>
    <property type="evidence" value="ECO:0007669"/>
    <property type="project" value="UniProtKB-ARBA"/>
</dbReference>
<evidence type="ECO:0000256" key="5">
    <source>
        <dbReference type="ARBA" id="ARBA00022989"/>
    </source>
</evidence>
<comment type="subcellular location">
    <subcellularLocation>
        <location evidence="1">Mitochondrion membrane</location>
        <topology evidence="1">Multi-pass membrane protein</topology>
    </subcellularLocation>
</comment>
<evidence type="ECO:0000256" key="3">
    <source>
        <dbReference type="ARBA" id="ARBA00022448"/>
    </source>
</evidence>
<dbReference type="InterPro" id="IPR023395">
    <property type="entry name" value="MCP_dom_sf"/>
</dbReference>
<feature type="non-terminal residue" evidence="11">
    <location>
        <position position="209"/>
    </location>
</feature>
<evidence type="ECO:0000256" key="1">
    <source>
        <dbReference type="ARBA" id="ARBA00004225"/>
    </source>
</evidence>
<evidence type="ECO:0008006" key="13">
    <source>
        <dbReference type="Google" id="ProtNLM"/>
    </source>
</evidence>
<evidence type="ECO:0000256" key="7">
    <source>
        <dbReference type="ARBA" id="ARBA00023136"/>
    </source>
</evidence>
<dbReference type="PROSITE" id="PS50920">
    <property type="entry name" value="SOLCAR"/>
    <property type="match status" value="2"/>
</dbReference>
<comment type="caution">
    <text evidence="11">The sequence shown here is derived from an EMBL/GenBank/DDBJ whole genome shotgun (WGS) entry which is preliminary data.</text>
</comment>
<evidence type="ECO:0000313" key="12">
    <source>
        <dbReference type="Proteomes" id="UP001212841"/>
    </source>
</evidence>
<gene>
    <name evidence="11" type="ORF">HK097_009418</name>
</gene>
<protein>
    <recommendedName>
        <fullName evidence="13">Mitochondrial carrier protein</fullName>
    </recommendedName>
</protein>
<reference evidence="11" key="1">
    <citation type="submission" date="2020-05" db="EMBL/GenBank/DDBJ databases">
        <title>Phylogenomic resolution of chytrid fungi.</title>
        <authorList>
            <person name="Stajich J.E."/>
            <person name="Amses K."/>
            <person name="Simmons R."/>
            <person name="Seto K."/>
            <person name="Myers J."/>
            <person name="Bonds A."/>
            <person name="Quandt C.A."/>
            <person name="Barry K."/>
            <person name="Liu P."/>
            <person name="Grigoriev I."/>
            <person name="Longcore J.E."/>
            <person name="James T.Y."/>
        </authorList>
    </citation>
    <scope>NUCLEOTIDE SEQUENCE</scope>
    <source>
        <strain evidence="11">JEL0318</strain>
    </source>
</reference>
<name>A0AAD5X7N6_9FUNG</name>
<evidence type="ECO:0000313" key="11">
    <source>
        <dbReference type="EMBL" id="KAJ3055765.1"/>
    </source>
</evidence>
<dbReference type="PANTHER" id="PTHR45758">
    <property type="entry name" value="MITOFERRIN-1-RELATED"/>
    <property type="match status" value="1"/>
</dbReference>
<dbReference type="Pfam" id="PF00153">
    <property type="entry name" value="Mito_carr"/>
    <property type="match status" value="2"/>
</dbReference>
<dbReference type="InterPro" id="IPR018108">
    <property type="entry name" value="MCP_transmembrane"/>
</dbReference>
<dbReference type="Gene3D" id="1.50.40.10">
    <property type="entry name" value="Mitochondrial carrier domain"/>
    <property type="match status" value="1"/>
</dbReference>
<feature type="transmembrane region" description="Helical" evidence="10">
    <location>
        <begin position="76"/>
        <end position="95"/>
    </location>
</feature>
<keyword evidence="5 10" id="KW-1133">Transmembrane helix</keyword>
<feature type="repeat" description="Solcar" evidence="8">
    <location>
        <begin position="115"/>
        <end position="209"/>
    </location>
</feature>
<sequence>MSNSDSNPLTKNTALTNILFSSIAAVITRLATHPLDTVKTVIQYNTPSQTIPSTASTGEIRRTFQLLTQSHSLTSLYRGLSIALVFSVPALTVYLSTYDAAKDRIAKWGGLGGADSILVHGSAGAIAEAMSGVFWTPMEVVKNKLQVGVGADGVKRHVGYDAVPAGKGVREARRTGETMRLVGEIYRNEGIRGFFKGYLLSLGVFIPYT</sequence>
<keyword evidence="4 8" id="KW-0812">Transmembrane</keyword>
<evidence type="ECO:0000256" key="8">
    <source>
        <dbReference type="PROSITE-ProRule" id="PRU00282"/>
    </source>
</evidence>
<keyword evidence="12" id="KW-1185">Reference proteome</keyword>
<feature type="repeat" description="Solcar" evidence="8">
    <location>
        <begin position="12"/>
        <end position="104"/>
    </location>
</feature>